<dbReference type="Proteomes" id="UP001418796">
    <property type="component" value="Unassembled WGS sequence"/>
</dbReference>
<keyword evidence="1" id="KW-0812">Transmembrane</keyword>
<name>A0ABU9VG69_9BACI</name>
<keyword evidence="1" id="KW-0472">Membrane</keyword>
<evidence type="ECO:0000313" key="3">
    <source>
        <dbReference type="Proteomes" id="UP001418796"/>
    </source>
</evidence>
<protein>
    <submittedName>
        <fullName evidence="2">Uncharacterized protein</fullName>
    </submittedName>
</protein>
<keyword evidence="3" id="KW-1185">Reference proteome</keyword>
<evidence type="ECO:0000256" key="1">
    <source>
        <dbReference type="SAM" id="Phobius"/>
    </source>
</evidence>
<keyword evidence="1" id="KW-1133">Transmembrane helix</keyword>
<evidence type="ECO:0000313" key="2">
    <source>
        <dbReference type="EMBL" id="MEN0642906.1"/>
    </source>
</evidence>
<dbReference type="RefSeq" id="WP_203086261.1">
    <property type="nucleotide sequence ID" value="NZ_JAEUZA010000001.1"/>
</dbReference>
<gene>
    <name evidence="2" type="ORF">MKY91_07080</name>
</gene>
<comment type="caution">
    <text evidence="2">The sequence shown here is derived from an EMBL/GenBank/DDBJ whole genome shotgun (WGS) entry which is preliminary data.</text>
</comment>
<proteinExistence type="predicted"/>
<feature type="transmembrane region" description="Helical" evidence="1">
    <location>
        <begin position="33"/>
        <end position="52"/>
    </location>
</feature>
<dbReference type="EMBL" id="JBCITK010000001">
    <property type="protein sequence ID" value="MEN0642906.1"/>
    <property type="molecule type" value="Genomic_DNA"/>
</dbReference>
<sequence length="53" mass="6008">MIEGIIMLFIAFSLVGLYCILQAEHVRKHRPLLIIYSVAVVFFLACAVALMLR</sequence>
<reference evidence="2 3" key="1">
    <citation type="submission" date="2024-03" db="EMBL/GenBank/DDBJ databases">
        <title>Bacilli Hybrid Assemblies.</title>
        <authorList>
            <person name="Kovac J."/>
        </authorList>
    </citation>
    <scope>NUCLEOTIDE SEQUENCE [LARGE SCALE GENOMIC DNA]</scope>
    <source>
        <strain evidence="2 3">FSL R7-0666</strain>
    </source>
</reference>
<accession>A0ABU9VG69</accession>
<organism evidence="2 3">
    <name type="scientific">Alkalicoccobacillus gibsonii</name>
    <dbReference type="NCBI Taxonomy" id="79881"/>
    <lineage>
        <taxon>Bacteria</taxon>
        <taxon>Bacillati</taxon>
        <taxon>Bacillota</taxon>
        <taxon>Bacilli</taxon>
        <taxon>Bacillales</taxon>
        <taxon>Bacillaceae</taxon>
        <taxon>Alkalicoccobacillus</taxon>
    </lineage>
</organism>